<feature type="domain" description="JmjC" evidence="2">
    <location>
        <begin position="233"/>
        <end position="407"/>
    </location>
</feature>
<evidence type="ECO:0000313" key="3">
    <source>
        <dbReference type="EMBL" id="RHY40135.1"/>
    </source>
</evidence>
<dbReference type="EMBL" id="QUTD01011335">
    <property type="protein sequence ID" value="RHY40135.1"/>
    <property type="molecule type" value="Genomic_DNA"/>
</dbReference>
<feature type="compositionally biased region" description="Low complexity" evidence="1">
    <location>
        <begin position="166"/>
        <end position="180"/>
    </location>
</feature>
<sequence length="621" mass="68332">MADSAPTSRTSSEFPFVVDGHSYTSTLTALNGKSFASVDSYSDFLTTTFSGEVPRTKVRTARPSPVWKYMHKLDVPQVNRRKKMCEYVCTVCVDDGATAWEDSLIAMFGNQSSNGATHLRSRHKDLSLLEKRHPVSGRPPSKKPAKRQSVPSPSLSSSTVDDDESSTSSKPPASTSTTPTTKKRKTTTSTTTKKHTVKHTVISSQATTETVAIYTISTECPALDEADLLATLVHPISPTTATLIPALAKDLGMGFTATSVHGETQGEIELFCAKQGHVTDWFSDSIACVRRHFDFMENFTVQVAGTKTWKLQPGNVAYPVRGCTPHYKTQEVVEQQLKVHRLADPSFQYHPTFDNVSEVTLSPGSVLYFPAGMWHRVECTEDSISMNLSMFPTPHADVVVDALRQVLLQSDKWRRGVSYQTPADARAYMADLLVDLKAQIGKLSAADILPERLLLRGRGGGNAGDEDESDEEEKVPSHVLQLDDPFLLQDSAIDFEPTTLVTLNPLANLMHHADIPSIHHNTGFSPDDLVYILNVGFGHASYMSSLRLEFQCSTLQASLIDVILEAQTQATQFSLQSLLALSKELEESPKKKSEMRELQVVLHFLTHAGFLTVVHDNVKAP</sequence>
<dbReference type="InterPro" id="IPR041667">
    <property type="entry name" value="Cupin_8"/>
</dbReference>
<dbReference type="PROSITE" id="PS51184">
    <property type="entry name" value="JMJC"/>
    <property type="match status" value="1"/>
</dbReference>
<feature type="compositionally biased region" description="Basic residues" evidence="1">
    <location>
        <begin position="181"/>
        <end position="198"/>
    </location>
</feature>
<dbReference type="PANTHER" id="PTHR12461">
    <property type="entry name" value="HYPOXIA-INDUCIBLE FACTOR 1 ALPHA INHIBITOR-RELATED"/>
    <property type="match status" value="1"/>
</dbReference>
<organism evidence="3 4">
    <name type="scientific">Aphanomyces astaci</name>
    <name type="common">Crayfish plague agent</name>
    <dbReference type="NCBI Taxonomy" id="112090"/>
    <lineage>
        <taxon>Eukaryota</taxon>
        <taxon>Sar</taxon>
        <taxon>Stramenopiles</taxon>
        <taxon>Oomycota</taxon>
        <taxon>Saprolegniomycetes</taxon>
        <taxon>Saprolegniales</taxon>
        <taxon>Verrucalvaceae</taxon>
        <taxon>Aphanomyces</taxon>
    </lineage>
</organism>
<reference evidence="3 4" key="1">
    <citation type="submission" date="2018-08" db="EMBL/GenBank/DDBJ databases">
        <title>Aphanomyces genome sequencing and annotation.</title>
        <authorList>
            <person name="Minardi D."/>
            <person name="Oidtmann B."/>
            <person name="Van Der Giezen M."/>
            <person name="Studholme D.J."/>
        </authorList>
    </citation>
    <scope>NUCLEOTIDE SEQUENCE [LARGE SCALE GENOMIC DNA]</scope>
    <source>
        <strain evidence="3 4">D2</strain>
    </source>
</reference>
<dbReference type="PANTHER" id="PTHR12461:SF105">
    <property type="entry name" value="HYPOXIA-INDUCIBLE FACTOR 1-ALPHA INHIBITOR"/>
    <property type="match status" value="1"/>
</dbReference>
<proteinExistence type="predicted"/>
<evidence type="ECO:0000256" key="1">
    <source>
        <dbReference type="SAM" id="MobiDB-lite"/>
    </source>
</evidence>
<name>A0A397C5N3_APHAT</name>
<dbReference type="Proteomes" id="UP000266643">
    <property type="component" value="Unassembled WGS sequence"/>
</dbReference>
<evidence type="ECO:0000313" key="4">
    <source>
        <dbReference type="Proteomes" id="UP000266643"/>
    </source>
</evidence>
<gene>
    <name evidence="3" type="ORF">DYB30_004028</name>
</gene>
<dbReference type="Gene3D" id="2.60.120.650">
    <property type="entry name" value="Cupin"/>
    <property type="match status" value="1"/>
</dbReference>
<feature type="compositionally biased region" description="Low complexity" evidence="1">
    <location>
        <begin position="149"/>
        <end position="159"/>
    </location>
</feature>
<evidence type="ECO:0000259" key="2">
    <source>
        <dbReference type="PROSITE" id="PS51184"/>
    </source>
</evidence>
<accession>A0A397C5N3</accession>
<dbReference type="Pfam" id="PF13621">
    <property type="entry name" value="Cupin_8"/>
    <property type="match status" value="1"/>
</dbReference>
<dbReference type="AlphaFoldDB" id="A0A397C5N3"/>
<dbReference type="VEuPathDB" id="FungiDB:H257_04576"/>
<comment type="caution">
    <text evidence="3">The sequence shown here is derived from an EMBL/GenBank/DDBJ whole genome shotgun (WGS) entry which is preliminary data.</text>
</comment>
<feature type="region of interest" description="Disordered" evidence="1">
    <location>
        <begin position="132"/>
        <end position="201"/>
    </location>
</feature>
<protein>
    <recommendedName>
        <fullName evidence="2">JmjC domain-containing protein</fullName>
    </recommendedName>
</protein>
<dbReference type="InterPro" id="IPR003347">
    <property type="entry name" value="JmjC_dom"/>
</dbReference>
<dbReference type="SUPFAM" id="SSF51197">
    <property type="entry name" value="Clavaminate synthase-like"/>
    <property type="match status" value="1"/>
</dbReference>